<dbReference type="GeneID" id="78773374"/>
<dbReference type="CTD" id="78773374"/>
<dbReference type="EMBL" id="WUAV01000001">
    <property type="protein sequence ID" value="KAF1770772.1"/>
    <property type="molecule type" value="Genomic_DNA"/>
</dbReference>
<evidence type="ECO:0000256" key="1">
    <source>
        <dbReference type="SAM" id="MobiDB-lite"/>
    </source>
</evidence>
<organism evidence="2 3">
    <name type="scientific">Caenorhabditis remanei</name>
    <name type="common">Caenorhabditis vulgaris</name>
    <dbReference type="NCBI Taxonomy" id="31234"/>
    <lineage>
        <taxon>Eukaryota</taxon>
        <taxon>Metazoa</taxon>
        <taxon>Ecdysozoa</taxon>
        <taxon>Nematoda</taxon>
        <taxon>Chromadorea</taxon>
        <taxon>Rhabditida</taxon>
        <taxon>Rhabditina</taxon>
        <taxon>Rhabditomorpha</taxon>
        <taxon>Rhabditoidea</taxon>
        <taxon>Rhabditidae</taxon>
        <taxon>Peloderinae</taxon>
        <taxon>Caenorhabditis</taxon>
    </lineage>
</organism>
<dbReference type="Proteomes" id="UP000483820">
    <property type="component" value="Chromosome I"/>
</dbReference>
<accession>A0A6A5HXM9</accession>
<feature type="compositionally biased region" description="Basic and acidic residues" evidence="1">
    <location>
        <begin position="32"/>
        <end position="42"/>
    </location>
</feature>
<dbReference type="AlphaFoldDB" id="A0A6A5HXM9"/>
<comment type="caution">
    <text evidence="2">The sequence shown here is derived from an EMBL/GenBank/DDBJ whole genome shotgun (WGS) entry which is preliminary data.</text>
</comment>
<name>A0A6A5HXM9_CAERE</name>
<proteinExistence type="predicted"/>
<evidence type="ECO:0000313" key="3">
    <source>
        <dbReference type="Proteomes" id="UP000483820"/>
    </source>
</evidence>
<evidence type="ECO:0000313" key="2">
    <source>
        <dbReference type="EMBL" id="KAF1770772.1"/>
    </source>
</evidence>
<feature type="compositionally biased region" description="Low complexity" evidence="1">
    <location>
        <begin position="10"/>
        <end position="31"/>
    </location>
</feature>
<dbReference type="RefSeq" id="XP_053592151.1">
    <property type="nucleotide sequence ID" value="XM_053723506.1"/>
</dbReference>
<sequence length="75" mass="8059">MGQKLSSGNTKSQSSPPSVSKSSSAPSVTAKPKSEKEPKDLKSLSSTSNSNSLRVDESKPKVNVINFCFIFLNRK</sequence>
<protein>
    <submittedName>
        <fullName evidence="2">Uncharacterized protein</fullName>
    </submittedName>
</protein>
<dbReference type="KEGG" id="crq:GCK72_002595"/>
<feature type="compositionally biased region" description="Low complexity" evidence="1">
    <location>
        <begin position="43"/>
        <end position="53"/>
    </location>
</feature>
<reference evidence="2 3" key="1">
    <citation type="submission" date="2019-12" db="EMBL/GenBank/DDBJ databases">
        <title>Chromosome-level assembly of the Caenorhabditis remanei genome.</title>
        <authorList>
            <person name="Teterina A.A."/>
            <person name="Willis J.H."/>
            <person name="Phillips P.C."/>
        </authorList>
    </citation>
    <scope>NUCLEOTIDE SEQUENCE [LARGE SCALE GENOMIC DNA]</scope>
    <source>
        <strain evidence="2 3">PX506</strain>
        <tissue evidence="2">Whole organism</tissue>
    </source>
</reference>
<feature type="region of interest" description="Disordered" evidence="1">
    <location>
        <begin position="1"/>
        <end position="57"/>
    </location>
</feature>
<gene>
    <name evidence="2" type="ORF">GCK72_002595</name>
</gene>